<evidence type="ECO:0000256" key="1">
    <source>
        <dbReference type="ARBA" id="ARBA00001933"/>
    </source>
</evidence>
<dbReference type="PANTHER" id="PTHR43780:SF2">
    <property type="entry name" value="1-AMINOCYCLOPROPANE-1-CARBOXYLATE DEAMINASE-RELATED"/>
    <property type="match status" value="1"/>
</dbReference>
<feature type="modified residue" description="N6-(pyridoxal phosphate)lysine" evidence="5">
    <location>
        <position position="39"/>
    </location>
</feature>
<dbReference type="EMBL" id="BQKA01000042">
    <property type="protein sequence ID" value="GJM51174.1"/>
    <property type="molecule type" value="Genomic_DNA"/>
</dbReference>
<accession>A0AAV5AX74</accession>
<dbReference type="EMBL" id="BQKB01000042">
    <property type="protein sequence ID" value="GJM53515.1"/>
    <property type="molecule type" value="Genomic_DNA"/>
</dbReference>
<evidence type="ECO:0000313" key="9">
    <source>
        <dbReference type="Proteomes" id="UP001207736"/>
    </source>
</evidence>
<sequence>MQIQLPNIPNEPVPISFRDGITLHIKREDKTHPKVSGNKYRKLKYNLQEAKRQGFTKLITFGGAYSNHIAATAAAGQLCNIETIGVIRGDELASKIAQNPTLQYAASCGMKFHFVSREAFRKKHTPEFKIYLENIFGKYYYVPEGGTNHWAVKGCQEIITPCDTAFNFITTAIGTGGTISGIINASFEHQKILGFPALKGYFLSEEIKKYAEKSNWKLIHQYNLGGYAKINDEFIAFLNNFYQKTAIPLDPVYTGKMIWGVIDLIDKGFFPKQSKILAIHTGGLQGIYGMNQKLEKQNKNCLIYENEIG</sequence>
<comment type="cofactor">
    <cofactor evidence="1">
        <name>pyridoxal 5'-phosphate</name>
        <dbReference type="ChEBI" id="CHEBI:597326"/>
    </cofactor>
</comment>
<dbReference type="PIRSF" id="PIRSF006278">
    <property type="entry name" value="ACCD_DCysDesulf"/>
    <property type="match status" value="1"/>
</dbReference>
<dbReference type="SUPFAM" id="SSF53686">
    <property type="entry name" value="Tryptophan synthase beta subunit-like PLP-dependent enzymes"/>
    <property type="match status" value="1"/>
</dbReference>
<keyword evidence="3 5" id="KW-0663">Pyridoxal phosphate</keyword>
<dbReference type="Proteomes" id="UP001207736">
    <property type="component" value="Unassembled WGS sequence"/>
</dbReference>
<dbReference type="InterPro" id="IPR036052">
    <property type="entry name" value="TrpB-like_PALP_sf"/>
</dbReference>
<dbReference type="InterPro" id="IPR027278">
    <property type="entry name" value="ACCD_DCysDesulf"/>
</dbReference>
<evidence type="ECO:0000259" key="6">
    <source>
        <dbReference type="Pfam" id="PF00291"/>
    </source>
</evidence>
<dbReference type="Proteomes" id="UP001208692">
    <property type="component" value="Unassembled WGS sequence"/>
</dbReference>
<proteinExistence type="inferred from homology"/>
<comment type="similarity">
    <text evidence="2">Belongs to the ACC deaminase/D-cysteine desulfhydrase family.</text>
</comment>
<dbReference type="PANTHER" id="PTHR43780">
    <property type="entry name" value="1-AMINOCYCLOPROPANE-1-CARBOXYLATE DEAMINASE-RELATED"/>
    <property type="match status" value="1"/>
</dbReference>
<comment type="caution">
    <text evidence="7">The sequence shown here is derived from an EMBL/GenBank/DDBJ whole genome shotgun (WGS) entry which is preliminary data.</text>
</comment>
<name>A0AAV5AX74_9FLAO</name>
<dbReference type="RefSeq" id="WP_264845760.1">
    <property type="nucleotide sequence ID" value="NZ_BPMA01000014.1"/>
</dbReference>
<feature type="active site" description="Nucleophile" evidence="4">
    <location>
        <position position="66"/>
    </location>
</feature>
<gene>
    <name evidence="7" type="primary">acdS</name>
    <name evidence="7" type="ORF">RCZ15_21470</name>
    <name evidence="8" type="ORF">RCZ16_18310</name>
</gene>
<evidence type="ECO:0000313" key="10">
    <source>
        <dbReference type="Proteomes" id="UP001208692"/>
    </source>
</evidence>
<evidence type="ECO:0000256" key="3">
    <source>
        <dbReference type="ARBA" id="ARBA00022898"/>
    </source>
</evidence>
<dbReference type="AlphaFoldDB" id="A0AAV5AX74"/>
<dbReference type="Pfam" id="PF00291">
    <property type="entry name" value="PALP"/>
    <property type="match status" value="1"/>
</dbReference>
<organism evidence="7 9">
    <name type="scientific">Capnocytophaga catalasegens</name>
    <dbReference type="NCBI Taxonomy" id="1004260"/>
    <lineage>
        <taxon>Bacteria</taxon>
        <taxon>Pseudomonadati</taxon>
        <taxon>Bacteroidota</taxon>
        <taxon>Flavobacteriia</taxon>
        <taxon>Flavobacteriales</taxon>
        <taxon>Flavobacteriaceae</taxon>
        <taxon>Capnocytophaga</taxon>
    </lineage>
</organism>
<evidence type="ECO:0000256" key="4">
    <source>
        <dbReference type="PIRSR" id="PIRSR006278-1"/>
    </source>
</evidence>
<dbReference type="InterPro" id="IPR001926">
    <property type="entry name" value="TrpB-like_PALP"/>
</dbReference>
<evidence type="ECO:0000313" key="7">
    <source>
        <dbReference type="EMBL" id="GJM51174.1"/>
    </source>
</evidence>
<evidence type="ECO:0000256" key="2">
    <source>
        <dbReference type="ARBA" id="ARBA00008639"/>
    </source>
</evidence>
<feature type="domain" description="Tryptophan synthase beta chain-like PALP" evidence="6">
    <location>
        <begin position="20"/>
        <end position="282"/>
    </location>
</feature>
<keyword evidence="10" id="KW-1185">Reference proteome</keyword>
<evidence type="ECO:0000313" key="8">
    <source>
        <dbReference type="EMBL" id="GJM53515.1"/>
    </source>
</evidence>
<dbReference type="Gene3D" id="3.40.50.1100">
    <property type="match status" value="2"/>
</dbReference>
<dbReference type="GO" id="GO:0019148">
    <property type="term" value="F:D-cysteine desulfhydrase activity"/>
    <property type="evidence" value="ECO:0007669"/>
    <property type="project" value="TreeGrafter"/>
</dbReference>
<evidence type="ECO:0000256" key="5">
    <source>
        <dbReference type="PIRSR" id="PIRSR006278-2"/>
    </source>
</evidence>
<reference evidence="7 10" key="1">
    <citation type="submission" date="2021-11" db="EMBL/GenBank/DDBJ databases">
        <title>Draft genome sequence of Capnocytophaga sp. strain KC07075 isolated from cat oral cavity.</title>
        <authorList>
            <person name="Suzuki M."/>
            <person name="Imaoka K."/>
            <person name="Kimura M."/>
            <person name="Morikawa S."/>
            <person name="Maeda K."/>
        </authorList>
    </citation>
    <scope>NUCLEOTIDE SEQUENCE</scope>
    <source>
        <strain evidence="7">KC07075</strain>
        <strain evidence="8 10">KC07079</strain>
    </source>
</reference>
<protein>
    <submittedName>
        <fullName evidence="7">1-aminocyclopropane-1-carboxylate deaminase</fullName>
    </submittedName>
</protein>